<evidence type="ECO:0000313" key="2">
    <source>
        <dbReference type="Proteomes" id="UP000823749"/>
    </source>
</evidence>
<dbReference type="Proteomes" id="UP000823749">
    <property type="component" value="Chromosome 3"/>
</dbReference>
<dbReference type="AlphaFoldDB" id="A0AAV6KUQ8"/>
<reference evidence="1" key="1">
    <citation type="submission" date="2020-08" db="EMBL/GenBank/DDBJ databases">
        <title>Plant Genome Project.</title>
        <authorList>
            <person name="Zhang R.-G."/>
        </authorList>
    </citation>
    <scope>NUCLEOTIDE SEQUENCE</scope>
    <source>
        <strain evidence="1">WSP0</strain>
        <tissue evidence="1">Leaf</tissue>
    </source>
</reference>
<dbReference type="EMBL" id="JACTNZ010000003">
    <property type="protein sequence ID" value="KAG5556230.1"/>
    <property type="molecule type" value="Genomic_DNA"/>
</dbReference>
<protein>
    <recommendedName>
        <fullName evidence="3">F-box protein</fullName>
    </recommendedName>
</protein>
<gene>
    <name evidence="1" type="ORF">RHGRI_006738</name>
</gene>
<sequence length="176" mass="19827">MLVDSKVPGTVILPFYCNKSYLLGNGILKTWLNLGEDVSISMCGTYHGDTIVHNENIEASKVGETWNLKGMWIHPRFLQILKLSPHGLRGSSHRCFVFCKIQGTCLCDVDSGSVVGVEDWEYNKIIICNRHSSRITTIIFPCIEIDFVTVSPVTENFEPVYAKWSTKQCGVHEVYP</sequence>
<evidence type="ECO:0000313" key="1">
    <source>
        <dbReference type="EMBL" id="KAG5556230.1"/>
    </source>
</evidence>
<proteinExistence type="predicted"/>
<keyword evidence="2" id="KW-1185">Reference proteome</keyword>
<organism evidence="1 2">
    <name type="scientific">Rhododendron griersonianum</name>
    <dbReference type="NCBI Taxonomy" id="479676"/>
    <lineage>
        <taxon>Eukaryota</taxon>
        <taxon>Viridiplantae</taxon>
        <taxon>Streptophyta</taxon>
        <taxon>Embryophyta</taxon>
        <taxon>Tracheophyta</taxon>
        <taxon>Spermatophyta</taxon>
        <taxon>Magnoliopsida</taxon>
        <taxon>eudicotyledons</taxon>
        <taxon>Gunneridae</taxon>
        <taxon>Pentapetalae</taxon>
        <taxon>asterids</taxon>
        <taxon>Ericales</taxon>
        <taxon>Ericaceae</taxon>
        <taxon>Ericoideae</taxon>
        <taxon>Rhodoreae</taxon>
        <taxon>Rhododendron</taxon>
    </lineage>
</organism>
<accession>A0AAV6KUQ8</accession>
<evidence type="ECO:0008006" key="3">
    <source>
        <dbReference type="Google" id="ProtNLM"/>
    </source>
</evidence>
<comment type="caution">
    <text evidence="1">The sequence shown here is derived from an EMBL/GenBank/DDBJ whole genome shotgun (WGS) entry which is preliminary data.</text>
</comment>
<name>A0AAV6KUQ8_9ERIC</name>